<dbReference type="InterPro" id="IPR043519">
    <property type="entry name" value="NT_sf"/>
</dbReference>
<dbReference type="CDD" id="cd05403">
    <property type="entry name" value="NT_KNTase_like"/>
    <property type="match status" value="1"/>
</dbReference>
<evidence type="ECO:0000313" key="2">
    <source>
        <dbReference type="EMBL" id="MDX3039132.1"/>
    </source>
</evidence>
<evidence type="ECO:0000313" key="3">
    <source>
        <dbReference type="Proteomes" id="UP001282474"/>
    </source>
</evidence>
<dbReference type="EMBL" id="JARAWJ010000013">
    <property type="protein sequence ID" value="MDX3039132.1"/>
    <property type="molecule type" value="Genomic_DNA"/>
</dbReference>
<reference evidence="2 3" key="1">
    <citation type="journal article" date="2023" name="Microb. Genom.">
        <title>Mesoterricola silvestris gen. nov., sp. nov., Mesoterricola sediminis sp. nov., Geothrix oryzae sp. nov., Geothrix edaphica sp. nov., Geothrix rubra sp. nov., and Geothrix limicola sp. nov., six novel members of Acidobacteriota isolated from soils.</title>
        <authorList>
            <person name="Weisberg A.J."/>
            <person name="Pearce E."/>
            <person name="Kramer C.G."/>
            <person name="Chang J.H."/>
            <person name="Clarke C.R."/>
        </authorList>
    </citation>
    <scope>NUCLEOTIDE SEQUENCE [LARGE SCALE GENOMIC DNA]</scope>
    <source>
        <strain evidence="2 3">NE20-4-1</strain>
    </source>
</reference>
<comment type="caution">
    <text evidence="2">The sequence shown here is derived from an EMBL/GenBank/DDBJ whole genome shotgun (WGS) entry which is preliminary data.</text>
</comment>
<dbReference type="SUPFAM" id="SSF81301">
    <property type="entry name" value="Nucleotidyltransferase"/>
    <property type="match status" value="1"/>
</dbReference>
<keyword evidence="3" id="KW-1185">Reference proteome</keyword>
<dbReference type="Proteomes" id="UP001282474">
    <property type="component" value="Unassembled WGS sequence"/>
</dbReference>
<feature type="region of interest" description="Disordered" evidence="1">
    <location>
        <begin position="1"/>
        <end position="45"/>
    </location>
</feature>
<name>A0ABU4MRF7_9ACTN</name>
<organism evidence="2 3">
    <name type="scientific">Streptomyces caniscabiei</name>
    <dbReference type="NCBI Taxonomy" id="2746961"/>
    <lineage>
        <taxon>Bacteria</taxon>
        <taxon>Bacillati</taxon>
        <taxon>Actinomycetota</taxon>
        <taxon>Actinomycetes</taxon>
        <taxon>Kitasatosporales</taxon>
        <taxon>Streptomycetaceae</taxon>
        <taxon>Streptomyces</taxon>
    </lineage>
</organism>
<sequence>MRHGVDTGRKWRALPADHPPRRTVRGFEAAHHSTRHSGRMNERGLDRDGTIAREGALDRVPAAFVPVVDAARAHLTETFGGTRLHSAYLYGSIPRGTATPGVSDLDLQLALHDEPTEADRTDARAIEAVLDRAFPQIDGVGILLTGTRGLLSDVERHDAGFFIACLCTPLLGPDLAEQLPRYRPTALLARETNGDLARVLRRWRARAAEATTDADRRTLGRLVGRRVVRTGFTLIMPRWGGWTSDLDQSAELFGRYYPERVGQMRVAASTGRAPTPDPAVLGMLINDLGPWLAAEYTAVHGEKAPRL</sequence>
<evidence type="ECO:0000256" key="1">
    <source>
        <dbReference type="SAM" id="MobiDB-lite"/>
    </source>
</evidence>
<protein>
    <submittedName>
        <fullName evidence="2">Nucleotidyltransferase domain-containing protein</fullName>
    </submittedName>
</protein>
<proteinExistence type="predicted"/>
<gene>
    <name evidence="2" type="ORF">PV383_18405</name>
</gene>
<accession>A0ABU4MRF7</accession>